<feature type="non-terminal residue" evidence="3">
    <location>
        <position position="1"/>
    </location>
</feature>
<keyword evidence="2" id="KW-0812">Transmembrane</keyword>
<gene>
    <name evidence="3" type="ORF">FOL46_005138</name>
</gene>
<organism evidence="3 4">
    <name type="scientific">Perkinsus olseni</name>
    <name type="common">Perkinsus atlanticus</name>
    <dbReference type="NCBI Taxonomy" id="32597"/>
    <lineage>
        <taxon>Eukaryota</taxon>
        <taxon>Sar</taxon>
        <taxon>Alveolata</taxon>
        <taxon>Perkinsozoa</taxon>
        <taxon>Perkinsea</taxon>
        <taxon>Perkinsida</taxon>
        <taxon>Perkinsidae</taxon>
        <taxon>Perkinsus</taxon>
    </lineage>
</organism>
<protein>
    <submittedName>
        <fullName evidence="3">Uncharacterized protein</fullName>
    </submittedName>
</protein>
<reference evidence="3 4" key="1">
    <citation type="submission" date="2020-04" db="EMBL/GenBank/DDBJ databases">
        <title>Perkinsus olseni comparative genomics.</title>
        <authorList>
            <person name="Bogema D.R."/>
        </authorList>
    </citation>
    <scope>NUCLEOTIDE SEQUENCE [LARGE SCALE GENOMIC DNA]</scope>
    <source>
        <strain evidence="3">ATCC PRA-31</strain>
    </source>
</reference>
<dbReference type="AlphaFoldDB" id="A0A7J6KHI4"/>
<evidence type="ECO:0000256" key="1">
    <source>
        <dbReference type="SAM" id="MobiDB-lite"/>
    </source>
</evidence>
<evidence type="ECO:0000313" key="4">
    <source>
        <dbReference type="Proteomes" id="UP000572268"/>
    </source>
</evidence>
<evidence type="ECO:0000256" key="2">
    <source>
        <dbReference type="SAM" id="Phobius"/>
    </source>
</evidence>
<feature type="non-terminal residue" evidence="3">
    <location>
        <position position="110"/>
    </location>
</feature>
<keyword evidence="2" id="KW-0472">Membrane</keyword>
<keyword evidence="2" id="KW-1133">Transmembrane helix</keyword>
<sequence>TASCAIPPPSGIVILMAAHRRGPLVYVLLALMIPSSILSLASRKKKDAITPDQLEYRLAKPSDVLLGEVVEPEGGVFVAAEKGKGVRASSSSSSSPLAIGPCQRCSAPPT</sequence>
<evidence type="ECO:0000313" key="3">
    <source>
        <dbReference type="EMBL" id="KAF4646803.1"/>
    </source>
</evidence>
<name>A0A7J6KHI4_PEROL</name>
<feature type="transmembrane region" description="Helical" evidence="2">
    <location>
        <begin position="24"/>
        <end position="41"/>
    </location>
</feature>
<proteinExistence type="predicted"/>
<feature type="region of interest" description="Disordered" evidence="1">
    <location>
        <begin position="83"/>
        <end position="110"/>
    </location>
</feature>
<dbReference type="EMBL" id="JABANN010003091">
    <property type="protein sequence ID" value="KAF4646803.1"/>
    <property type="molecule type" value="Genomic_DNA"/>
</dbReference>
<dbReference type="Proteomes" id="UP000572268">
    <property type="component" value="Unassembled WGS sequence"/>
</dbReference>
<comment type="caution">
    <text evidence="3">The sequence shown here is derived from an EMBL/GenBank/DDBJ whole genome shotgun (WGS) entry which is preliminary data.</text>
</comment>
<accession>A0A7J6KHI4</accession>